<keyword evidence="1" id="KW-0805">Transcription regulation</keyword>
<evidence type="ECO:0000256" key="2">
    <source>
        <dbReference type="ARBA" id="ARBA00023125"/>
    </source>
</evidence>
<dbReference type="AlphaFoldDB" id="A0A235FD94"/>
<gene>
    <name evidence="6" type="ORF">CGZ90_02365</name>
</gene>
<dbReference type="Pfam" id="PF17935">
    <property type="entry name" value="TetR_C_27"/>
    <property type="match status" value="1"/>
</dbReference>
<keyword evidence="3" id="KW-0804">Transcription</keyword>
<dbReference type="InterPro" id="IPR001647">
    <property type="entry name" value="HTH_TetR"/>
</dbReference>
<accession>A0A235FD94</accession>
<dbReference type="Pfam" id="PF00440">
    <property type="entry name" value="TetR_N"/>
    <property type="match status" value="1"/>
</dbReference>
<evidence type="ECO:0000313" key="7">
    <source>
        <dbReference type="Proteomes" id="UP000215059"/>
    </source>
</evidence>
<evidence type="ECO:0000256" key="3">
    <source>
        <dbReference type="ARBA" id="ARBA00023163"/>
    </source>
</evidence>
<dbReference type="InterPro" id="IPR036271">
    <property type="entry name" value="Tet_transcr_reg_TetR-rel_C_sf"/>
</dbReference>
<dbReference type="OrthoDB" id="9809772at2"/>
<dbReference type="Proteomes" id="UP000215059">
    <property type="component" value="Unassembled WGS sequence"/>
</dbReference>
<dbReference type="Gene3D" id="1.10.357.10">
    <property type="entry name" value="Tetracycline Repressor, domain 2"/>
    <property type="match status" value="1"/>
</dbReference>
<sequence length="192" mass="21624">MAEPLTKEEILDAAEQVFRRFGLEKTSVVDVARLLNVSHGTLYRHYASKAELREAVAGRWLKSVSVPLSKIINEELSPVDKVKKWLNALITVKKTKAAEDPELFAVYSALAEDSVEIIKSHIHDLITQLEKIIEEGMKHKDVNTDNPHSLAAAIFYATARFHHPALSKEWSSPDIDKEFQLVWGLIQSGLKN</sequence>
<dbReference type="InterPro" id="IPR009057">
    <property type="entry name" value="Homeodomain-like_sf"/>
</dbReference>
<evidence type="ECO:0000259" key="5">
    <source>
        <dbReference type="PROSITE" id="PS50977"/>
    </source>
</evidence>
<name>A0A235FD94_9BACL</name>
<dbReference type="PANTHER" id="PTHR30055">
    <property type="entry name" value="HTH-TYPE TRANSCRIPTIONAL REGULATOR RUTR"/>
    <property type="match status" value="1"/>
</dbReference>
<reference evidence="6 7" key="1">
    <citation type="submission" date="2017-07" db="EMBL/GenBank/DDBJ databases">
        <title>Fictibacillus sp. nov. GDSW-R2A3 Genome sequencing and assembly.</title>
        <authorList>
            <person name="Mayilraj S."/>
        </authorList>
    </citation>
    <scope>NUCLEOTIDE SEQUENCE [LARGE SCALE GENOMIC DNA]</scope>
    <source>
        <strain evidence="6 7">GDSW-R2A3</strain>
    </source>
</reference>
<evidence type="ECO:0000256" key="1">
    <source>
        <dbReference type="ARBA" id="ARBA00023015"/>
    </source>
</evidence>
<comment type="caution">
    <text evidence="6">The sequence shown here is derived from an EMBL/GenBank/DDBJ whole genome shotgun (WGS) entry which is preliminary data.</text>
</comment>
<feature type="DNA-binding region" description="H-T-H motif" evidence="4">
    <location>
        <begin position="27"/>
        <end position="46"/>
    </location>
</feature>
<dbReference type="GO" id="GO:0000976">
    <property type="term" value="F:transcription cis-regulatory region binding"/>
    <property type="evidence" value="ECO:0007669"/>
    <property type="project" value="TreeGrafter"/>
</dbReference>
<dbReference type="EMBL" id="NOII01000001">
    <property type="protein sequence ID" value="OYD58765.1"/>
    <property type="molecule type" value="Genomic_DNA"/>
</dbReference>
<evidence type="ECO:0000256" key="4">
    <source>
        <dbReference type="PROSITE-ProRule" id="PRU00335"/>
    </source>
</evidence>
<protein>
    <submittedName>
        <fullName evidence="6">TetR family transcriptional regulator</fullName>
    </submittedName>
</protein>
<keyword evidence="7" id="KW-1185">Reference proteome</keyword>
<feature type="domain" description="HTH tetR-type" evidence="5">
    <location>
        <begin position="4"/>
        <end position="64"/>
    </location>
</feature>
<proteinExistence type="predicted"/>
<dbReference type="SUPFAM" id="SSF46689">
    <property type="entry name" value="Homeodomain-like"/>
    <property type="match status" value="1"/>
</dbReference>
<dbReference type="GO" id="GO:0003700">
    <property type="term" value="F:DNA-binding transcription factor activity"/>
    <property type="evidence" value="ECO:0007669"/>
    <property type="project" value="TreeGrafter"/>
</dbReference>
<dbReference type="PRINTS" id="PR00455">
    <property type="entry name" value="HTHTETR"/>
</dbReference>
<dbReference type="InterPro" id="IPR041478">
    <property type="entry name" value="TetR_C_27"/>
</dbReference>
<evidence type="ECO:0000313" key="6">
    <source>
        <dbReference type="EMBL" id="OYD58765.1"/>
    </source>
</evidence>
<dbReference type="RefSeq" id="WP_094250726.1">
    <property type="nucleotide sequence ID" value="NZ_JBHLXL010000001.1"/>
</dbReference>
<dbReference type="PANTHER" id="PTHR30055:SF151">
    <property type="entry name" value="TRANSCRIPTIONAL REGULATORY PROTEIN"/>
    <property type="match status" value="1"/>
</dbReference>
<dbReference type="PROSITE" id="PS50977">
    <property type="entry name" value="HTH_TETR_2"/>
    <property type="match status" value="1"/>
</dbReference>
<dbReference type="SUPFAM" id="SSF48498">
    <property type="entry name" value="Tetracyclin repressor-like, C-terminal domain"/>
    <property type="match status" value="1"/>
</dbReference>
<keyword evidence="2 4" id="KW-0238">DNA-binding</keyword>
<dbReference type="InterPro" id="IPR050109">
    <property type="entry name" value="HTH-type_TetR-like_transc_reg"/>
</dbReference>
<organism evidence="6 7">
    <name type="scientific">Fictibacillus aquaticus</name>
    <dbReference type="NCBI Taxonomy" id="2021314"/>
    <lineage>
        <taxon>Bacteria</taxon>
        <taxon>Bacillati</taxon>
        <taxon>Bacillota</taxon>
        <taxon>Bacilli</taxon>
        <taxon>Bacillales</taxon>
        <taxon>Fictibacillaceae</taxon>
        <taxon>Fictibacillus</taxon>
    </lineage>
</organism>